<dbReference type="InterPro" id="IPR029058">
    <property type="entry name" value="AB_hydrolase_fold"/>
</dbReference>
<dbReference type="AlphaFoldDB" id="A0A916VVK4"/>
<organism evidence="1 2">
    <name type="scientific">Pelagibacterium lentulum</name>
    <dbReference type="NCBI Taxonomy" id="2029865"/>
    <lineage>
        <taxon>Bacteria</taxon>
        <taxon>Pseudomonadati</taxon>
        <taxon>Pseudomonadota</taxon>
        <taxon>Alphaproteobacteria</taxon>
        <taxon>Hyphomicrobiales</taxon>
        <taxon>Devosiaceae</taxon>
        <taxon>Pelagibacterium</taxon>
    </lineage>
</organism>
<protein>
    <submittedName>
        <fullName evidence="1">Uncharacterized protein</fullName>
    </submittedName>
</protein>
<evidence type="ECO:0000313" key="1">
    <source>
        <dbReference type="EMBL" id="GGA43118.1"/>
    </source>
</evidence>
<proteinExistence type="predicted"/>
<sequence>MTPPEQSRAAYQALVPKARSKFVSVPNCGHALHRQAPDALAATIALTIKDAMQEGVAELHD</sequence>
<evidence type="ECO:0000313" key="2">
    <source>
        <dbReference type="Proteomes" id="UP000596977"/>
    </source>
</evidence>
<dbReference type="Proteomes" id="UP000596977">
    <property type="component" value="Unassembled WGS sequence"/>
</dbReference>
<dbReference type="SUPFAM" id="SSF53474">
    <property type="entry name" value="alpha/beta-Hydrolases"/>
    <property type="match status" value="1"/>
</dbReference>
<dbReference type="Gene3D" id="3.40.50.1820">
    <property type="entry name" value="alpha/beta hydrolase"/>
    <property type="match status" value="1"/>
</dbReference>
<dbReference type="EMBL" id="BMKB01000002">
    <property type="protein sequence ID" value="GGA43118.1"/>
    <property type="molecule type" value="Genomic_DNA"/>
</dbReference>
<comment type="caution">
    <text evidence="1">The sequence shown here is derived from an EMBL/GenBank/DDBJ whole genome shotgun (WGS) entry which is preliminary data.</text>
</comment>
<gene>
    <name evidence="1" type="ORF">GCM10011499_10850</name>
</gene>
<keyword evidence="2" id="KW-1185">Reference proteome</keyword>
<reference evidence="1 2" key="1">
    <citation type="journal article" date="2014" name="Int. J. Syst. Evol. Microbiol.">
        <title>Complete genome sequence of Corynebacterium casei LMG S-19264T (=DSM 44701T), isolated from a smear-ripened cheese.</title>
        <authorList>
            <consortium name="US DOE Joint Genome Institute (JGI-PGF)"/>
            <person name="Walter F."/>
            <person name="Albersmeier A."/>
            <person name="Kalinowski J."/>
            <person name="Ruckert C."/>
        </authorList>
    </citation>
    <scope>NUCLEOTIDE SEQUENCE [LARGE SCALE GENOMIC DNA]</scope>
    <source>
        <strain evidence="1 2">CGMCC 1.15896</strain>
    </source>
</reference>
<accession>A0A916VVK4</accession>
<name>A0A916VVK4_9HYPH</name>